<dbReference type="RefSeq" id="WP_343884368.1">
    <property type="nucleotide sequence ID" value="NZ_BAAAKI010000001.1"/>
</dbReference>
<feature type="transmembrane region" description="Helical" evidence="9">
    <location>
        <begin position="121"/>
        <end position="139"/>
    </location>
</feature>
<dbReference type="Proteomes" id="UP001596266">
    <property type="component" value="Unassembled WGS sequence"/>
</dbReference>
<evidence type="ECO:0000256" key="6">
    <source>
        <dbReference type="ARBA" id="ARBA00022777"/>
    </source>
</evidence>
<dbReference type="SUPFAM" id="SSF55874">
    <property type="entry name" value="ATPase domain of HSP90 chaperone/DNA topoisomerase II/histidine kinase"/>
    <property type="match status" value="1"/>
</dbReference>
<protein>
    <recommendedName>
        <fullName evidence="2">histidine kinase</fullName>
        <ecNumber evidence="2">2.7.13.3</ecNumber>
    </recommendedName>
</protein>
<dbReference type="EC" id="2.7.13.3" evidence="2"/>
<proteinExistence type="predicted"/>
<keyword evidence="12" id="KW-1185">Reference proteome</keyword>
<feature type="transmembrane region" description="Helical" evidence="9">
    <location>
        <begin position="154"/>
        <end position="174"/>
    </location>
</feature>
<dbReference type="InterPro" id="IPR003594">
    <property type="entry name" value="HATPase_dom"/>
</dbReference>
<evidence type="ECO:0000256" key="7">
    <source>
        <dbReference type="ARBA" id="ARBA00022840"/>
    </source>
</evidence>
<comment type="caution">
    <text evidence="11">The sequence shown here is derived from an EMBL/GenBank/DDBJ whole genome shotgun (WGS) entry which is preliminary data.</text>
</comment>
<feature type="domain" description="Histidine kinase/HSP90-like ATPase" evidence="10">
    <location>
        <begin position="329"/>
        <end position="421"/>
    </location>
</feature>
<dbReference type="SMART" id="SM00387">
    <property type="entry name" value="HATPase_c"/>
    <property type="match status" value="1"/>
</dbReference>
<keyword evidence="6 11" id="KW-0418">Kinase</keyword>
<evidence type="ECO:0000313" key="12">
    <source>
        <dbReference type="Proteomes" id="UP001596266"/>
    </source>
</evidence>
<name>A0ABW1X1Z9_9ACTN</name>
<dbReference type="PANTHER" id="PTHR24421">
    <property type="entry name" value="NITRATE/NITRITE SENSOR PROTEIN NARX-RELATED"/>
    <property type="match status" value="1"/>
</dbReference>
<dbReference type="Gene3D" id="3.30.565.10">
    <property type="entry name" value="Histidine kinase-like ATPase, C-terminal domain"/>
    <property type="match status" value="1"/>
</dbReference>
<evidence type="ECO:0000256" key="9">
    <source>
        <dbReference type="SAM" id="Phobius"/>
    </source>
</evidence>
<dbReference type="InterPro" id="IPR050482">
    <property type="entry name" value="Sensor_HK_TwoCompSys"/>
</dbReference>
<dbReference type="InterPro" id="IPR011712">
    <property type="entry name" value="Sig_transdc_His_kin_sub3_dim/P"/>
</dbReference>
<evidence type="ECO:0000256" key="2">
    <source>
        <dbReference type="ARBA" id="ARBA00012438"/>
    </source>
</evidence>
<dbReference type="Pfam" id="PF23539">
    <property type="entry name" value="DUF7134"/>
    <property type="match status" value="1"/>
</dbReference>
<feature type="transmembrane region" description="Helical" evidence="9">
    <location>
        <begin position="29"/>
        <end position="47"/>
    </location>
</feature>
<evidence type="ECO:0000259" key="10">
    <source>
        <dbReference type="SMART" id="SM00387"/>
    </source>
</evidence>
<organism evidence="11 12">
    <name type="scientific">Luteococcus sanguinis</name>
    <dbReference type="NCBI Taxonomy" id="174038"/>
    <lineage>
        <taxon>Bacteria</taxon>
        <taxon>Bacillati</taxon>
        <taxon>Actinomycetota</taxon>
        <taxon>Actinomycetes</taxon>
        <taxon>Propionibacteriales</taxon>
        <taxon>Propionibacteriaceae</taxon>
        <taxon>Luteococcus</taxon>
    </lineage>
</organism>
<evidence type="ECO:0000256" key="8">
    <source>
        <dbReference type="ARBA" id="ARBA00023012"/>
    </source>
</evidence>
<keyword evidence="9" id="KW-0472">Membrane</keyword>
<keyword evidence="9" id="KW-0812">Transmembrane</keyword>
<evidence type="ECO:0000256" key="3">
    <source>
        <dbReference type="ARBA" id="ARBA00022553"/>
    </source>
</evidence>
<evidence type="ECO:0000256" key="1">
    <source>
        <dbReference type="ARBA" id="ARBA00000085"/>
    </source>
</evidence>
<comment type="catalytic activity">
    <reaction evidence="1">
        <text>ATP + protein L-histidine = ADP + protein N-phospho-L-histidine.</text>
        <dbReference type="EC" id="2.7.13.3"/>
    </reaction>
</comment>
<dbReference type="CDD" id="cd16917">
    <property type="entry name" value="HATPase_UhpB-NarQ-NarX-like"/>
    <property type="match status" value="1"/>
</dbReference>
<dbReference type="InterPro" id="IPR055558">
    <property type="entry name" value="DUF7134"/>
</dbReference>
<sequence length="425" mass="45497">MSSPSARNRSTLLRADAEAVHRLRLLDGLWTLLLVPLAMLPTIMMAVGTSDMSLRAAVVIGVGSLAPLVFRRTNADAAMCVVVAAHVVQLFAMDSMSPSNIAVPIMIYAVLLYGNPRWHRLWLVVAVVGAVAGGTRWGWYEAPELGAIGLNQKILRAIAWVLFNLIVIAASWFMGQWARQRRLNAQAQLDRIDALTRERERDRQLAAEEERTRIAREMHDIVAHSLSVIVVQSDGAGYLAGATELGDAEARLAQVRTAIETINQTARQALGDTRRLVGVLRQPGEMTALAPAAALEQIEQLVEGVRAAGVPASYAVTGDASAHPELTTGAQMALYRVVQESLTNVMKHAGAEATVQVTLAHSPGGVRLDVLDTGAGTTSSDGQGHGVVGMRERMSAWGGTLEAGPRFSGGYRVVATIPTTDRNPS</sequence>
<dbReference type="Pfam" id="PF02518">
    <property type="entry name" value="HATPase_c"/>
    <property type="match status" value="1"/>
</dbReference>
<evidence type="ECO:0000256" key="4">
    <source>
        <dbReference type="ARBA" id="ARBA00022679"/>
    </source>
</evidence>
<reference evidence="12" key="1">
    <citation type="journal article" date="2019" name="Int. J. Syst. Evol. Microbiol.">
        <title>The Global Catalogue of Microorganisms (GCM) 10K type strain sequencing project: providing services to taxonomists for standard genome sequencing and annotation.</title>
        <authorList>
            <consortium name="The Broad Institute Genomics Platform"/>
            <consortium name="The Broad Institute Genome Sequencing Center for Infectious Disease"/>
            <person name="Wu L."/>
            <person name="Ma J."/>
        </authorList>
    </citation>
    <scope>NUCLEOTIDE SEQUENCE [LARGE SCALE GENOMIC DNA]</scope>
    <source>
        <strain evidence="12">CGMCC 1.15277</strain>
    </source>
</reference>
<dbReference type="EMBL" id="JBHSUA010000015">
    <property type="protein sequence ID" value="MFC6396648.1"/>
    <property type="molecule type" value="Genomic_DNA"/>
</dbReference>
<keyword evidence="3" id="KW-0597">Phosphoprotein</keyword>
<feature type="transmembrane region" description="Helical" evidence="9">
    <location>
        <begin position="99"/>
        <end position="114"/>
    </location>
</feature>
<gene>
    <name evidence="11" type="ORF">ACFP57_06565</name>
</gene>
<keyword evidence="7" id="KW-0067">ATP-binding</keyword>
<dbReference type="PANTHER" id="PTHR24421:SF10">
    <property type="entry name" value="NITRATE_NITRITE SENSOR PROTEIN NARQ"/>
    <property type="match status" value="1"/>
</dbReference>
<dbReference type="GO" id="GO:0016301">
    <property type="term" value="F:kinase activity"/>
    <property type="evidence" value="ECO:0007669"/>
    <property type="project" value="UniProtKB-KW"/>
</dbReference>
<keyword evidence="8" id="KW-0902">Two-component regulatory system</keyword>
<evidence type="ECO:0000313" key="11">
    <source>
        <dbReference type="EMBL" id="MFC6396648.1"/>
    </source>
</evidence>
<accession>A0ABW1X1Z9</accession>
<keyword evidence="9" id="KW-1133">Transmembrane helix</keyword>
<evidence type="ECO:0000256" key="5">
    <source>
        <dbReference type="ARBA" id="ARBA00022741"/>
    </source>
</evidence>
<dbReference type="Gene3D" id="1.20.5.1930">
    <property type="match status" value="1"/>
</dbReference>
<dbReference type="InterPro" id="IPR036890">
    <property type="entry name" value="HATPase_C_sf"/>
</dbReference>
<keyword evidence="5" id="KW-0547">Nucleotide-binding</keyword>
<dbReference type="Pfam" id="PF07730">
    <property type="entry name" value="HisKA_3"/>
    <property type="match status" value="1"/>
</dbReference>
<keyword evidence="4" id="KW-0808">Transferase</keyword>